<keyword evidence="8" id="KW-1133">Transmembrane helix</keyword>
<dbReference type="PANTHER" id="PTHR24416">
    <property type="entry name" value="TYROSINE-PROTEIN KINASE RECEPTOR"/>
    <property type="match status" value="1"/>
</dbReference>
<dbReference type="PROSITE" id="PS50011">
    <property type="entry name" value="PROTEIN_KINASE_DOM"/>
    <property type="match status" value="1"/>
</dbReference>
<dbReference type="PROSITE" id="PS00107">
    <property type="entry name" value="PROTEIN_KINASE_ATP"/>
    <property type="match status" value="1"/>
</dbReference>
<evidence type="ECO:0000313" key="11">
    <source>
        <dbReference type="Proteomes" id="UP000271162"/>
    </source>
</evidence>
<gene>
    <name evidence="10" type="ORF">NBR_LOCUS11474</name>
</gene>
<keyword evidence="2" id="KW-0808">Transferase</keyword>
<dbReference type="GO" id="GO:0004714">
    <property type="term" value="F:transmembrane receptor protein tyrosine kinase activity"/>
    <property type="evidence" value="ECO:0007669"/>
    <property type="project" value="TreeGrafter"/>
</dbReference>
<evidence type="ECO:0000256" key="6">
    <source>
        <dbReference type="ARBA" id="ARBA00023137"/>
    </source>
</evidence>
<dbReference type="InterPro" id="IPR000719">
    <property type="entry name" value="Prot_kinase_dom"/>
</dbReference>
<dbReference type="InterPro" id="IPR011009">
    <property type="entry name" value="Kinase-like_dom_sf"/>
</dbReference>
<evidence type="ECO:0000313" key="10">
    <source>
        <dbReference type="EMBL" id="VDL75063.1"/>
    </source>
</evidence>
<evidence type="ECO:0000259" key="9">
    <source>
        <dbReference type="PROSITE" id="PS50011"/>
    </source>
</evidence>
<reference evidence="12" key="1">
    <citation type="submission" date="2017-02" db="UniProtKB">
        <authorList>
            <consortium name="WormBaseParasite"/>
        </authorList>
    </citation>
    <scope>IDENTIFICATION</scope>
</reference>
<feature type="transmembrane region" description="Helical" evidence="8">
    <location>
        <begin position="380"/>
        <end position="401"/>
    </location>
</feature>
<feature type="domain" description="Protein kinase" evidence="9">
    <location>
        <begin position="463"/>
        <end position="725"/>
    </location>
</feature>
<dbReference type="InterPro" id="IPR015943">
    <property type="entry name" value="WD40/YVTN_repeat-like_dom_sf"/>
</dbReference>
<evidence type="ECO:0000256" key="4">
    <source>
        <dbReference type="ARBA" id="ARBA00022777"/>
    </source>
</evidence>
<sequence>MYSLCNISGLDNPPCVPIATSKGSVSGASLSSASAVRSSDKLFLRIAETQKAAVLSFALGRFGELKPEQTATDAPYITRFSTVTGFSRGKYTYFVGSAFQPYEPLINANLGVENRTVSKITRICSSDITPDLESRMDLAIICDDESTNQKVEAALYDAKNDQLVVVMANTTLDVCEAAMRESDLEDHCYDVKRIYDNCNLHEHDENTYRYGWLEDFRPFEGKVIGRVDTKMEKVVSVVPDDLHDALFLAGRNGGSTVILRVSVVHISCSGLYSTCEDIVEGGWLDPLSCMWCPDESRQVVISSYDKFSCSHPIATVCPPTVDQCVLPSGSMQDPNCNVRVVGRLGGYEQFTVNARKTTHSIALMTDQSQFAAKSSRSWKIVLAVIVVVIILVALGIIICLARKKMKSTKDGADVVTASNPLSDVLRSGHYTNKYDACLMDFISPYEQMFKDIDERLKIDVSRLEFENEIGRGHFGIVSKATYAAPDGSKRKVACKILKQSVAGIGDFIIEGLTMDRFDHPNLMQLVGIALTDGRLPIIVTDFMENGDLRSYLRDEKKVITLRSLLRFACQIADGMKHLHMCRSVHCDLAARNCMLDTSLNVKIGDFGLCRRVSDESEAYEPSHKHRDVPFPWMAPETMSSERFTFQNDVWAYGVVLWELTTRGLTPYGGKKGIEILEFLRSNKRLDMPEYCPAQLYNDIMLPCWDADPQKRPTFADLVILVNNLIVSMESSKSQQLYRNYEKV</sequence>
<dbReference type="STRING" id="27835.A0A0N4Y5Z8"/>
<dbReference type="PRINTS" id="PR00109">
    <property type="entry name" value="TYRKINASE"/>
</dbReference>
<dbReference type="Gene3D" id="2.130.10.10">
    <property type="entry name" value="YVTN repeat-like/Quinoprotein amine dehydrogenase"/>
    <property type="match status" value="1"/>
</dbReference>
<evidence type="ECO:0000313" key="12">
    <source>
        <dbReference type="WBParaSite" id="NBR_0001147301-mRNA-1"/>
    </source>
</evidence>
<accession>A0A0N4Y5Z8</accession>
<evidence type="ECO:0000256" key="8">
    <source>
        <dbReference type="SAM" id="Phobius"/>
    </source>
</evidence>
<dbReference type="Gene3D" id="1.10.510.10">
    <property type="entry name" value="Transferase(Phosphotransferase) domain 1"/>
    <property type="match status" value="1"/>
</dbReference>
<dbReference type="InterPro" id="IPR001245">
    <property type="entry name" value="Ser-Thr/Tyr_kinase_cat_dom"/>
</dbReference>
<dbReference type="PANTHER" id="PTHR24416:SF564">
    <property type="entry name" value="MACROPHAGE-STIMULATING PROTEIN RECEPTOR"/>
    <property type="match status" value="1"/>
</dbReference>
<protein>
    <submittedName>
        <fullName evidence="12">C-Met/RON-like tyrosine kinase (inferred by orthology to a C. elegans protein)</fullName>
    </submittedName>
</protein>
<evidence type="ECO:0000256" key="5">
    <source>
        <dbReference type="ARBA" id="ARBA00022840"/>
    </source>
</evidence>
<keyword evidence="4" id="KW-0418">Kinase</keyword>
<dbReference type="Proteomes" id="UP000271162">
    <property type="component" value="Unassembled WGS sequence"/>
</dbReference>
<dbReference type="WBParaSite" id="NBR_0001147301-mRNA-1">
    <property type="protein sequence ID" value="NBR_0001147301-mRNA-1"/>
    <property type="gene ID" value="NBR_0001147301"/>
</dbReference>
<evidence type="ECO:0000256" key="7">
    <source>
        <dbReference type="PROSITE-ProRule" id="PRU10141"/>
    </source>
</evidence>
<dbReference type="GO" id="GO:0005886">
    <property type="term" value="C:plasma membrane"/>
    <property type="evidence" value="ECO:0007669"/>
    <property type="project" value="TreeGrafter"/>
</dbReference>
<dbReference type="SUPFAM" id="SSF56112">
    <property type="entry name" value="Protein kinase-like (PK-like)"/>
    <property type="match status" value="1"/>
</dbReference>
<name>A0A0N4Y5Z8_NIPBR</name>
<dbReference type="CDD" id="cd00192">
    <property type="entry name" value="PTKc"/>
    <property type="match status" value="1"/>
</dbReference>
<dbReference type="Pfam" id="PF07714">
    <property type="entry name" value="PK_Tyr_Ser-Thr"/>
    <property type="match status" value="1"/>
</dbReference>
<dbReference type="GO" id="GO:0005524">
    <property type="term" value="F:ATP binding"/>
    <property type="evidence" value="ECO:0007669"/>
    <property type="project" value="UniProtKB-UniRule"/>
</dbReference>
<keyword evidence="8" id="KW-0472">Membrane</keyword>
<keyword evidence="11" id="KW-1185">Reference proteome</keyword>
<evidence type="ECO:0000256" key="1">
    <source>
        <dbReference type="ARBA" id="ARBA00004167"/>
    </source>
</evidence>
<keyword evidence="6" id="KW-0829">Tyrosine-protein kinase</keyword>
<reference evidence="10 11" key="2">
    <citation type="submission" date="2018-11" db="EMBL/GenBank/DDBJ databases">
        <authorList>
            <consortium name="Pathogen Informatics"/>
        </authorList>
    </citation>
    <scope>NUCLEOTIDE SEQUENCE [LARGE SCALE GENOMIC DNA]</scope>
</reference>
<evidence type="ECO:0000256" key="2">
    <source>
        <dbReference type="ARBA" id="ARBA00022679"/>
    </source>
</evidence>
<organism evidence="12">
    <name type="scientific">Nippostrongylus brasiliensis</name>
    <name type="common">Rat hookworm</name>
    <dbReference type="NCBI Taxonomy" id="27835"/>
    <lineage>
        <taxon>Eukaryota</taxon>
        <taxon>Metazoa</taxon>
        <taxon>Ecdysozoa</taxon>
        <taxon>Nematoda</taxon>
        <taxon>Chromadorea</taxon>
        <taxon>Rhabditida</taxon>
        <taxon>Rhabditina</taxon>
        <taxon>Rhabditomorpha</taxon>
        <taxon>Strongyloidea</taxon>
        <taxon>Heligmosomidae</taxon>
        <taxon>Nippostrongylus</taxon>
    </lineage>
</organism>
<dbReference type="AlphaFoldDB" id="A0A0N4Y5Z8"/>
<comment type="subcellular location">
    <subcellularLocation>
        <location evidence="1">Membrane</location>
        <topology evidence="1">Single-pass membrane protein</topology>
    </subcellularLocation>
</comment>
<dbReference type="GO" id="GO:0007399">
    <property type="term" value="P:nervous system development"/>
    <property type="evidence" value="ECO:0007669"/>
    <property type="project" value="TreeGrafter"/>
</dbReference>
<dbReference type="EMBL" id="UYSL01020534">
    <property type="protein sequence ID" value="VDL75063.1"/>
    <property type="molecule type" value="Genomic_DNA"/>
</dbReference>
<dbReference type="InterPro" id="IPR017441">
    <property type="entry name" value="Protein_kinase_ATP_BS"/>
</dbReference>
<dbReference type="FunFam" id="1.10.510.10:FF:000554">
    <property type="entry name" value="Predicted protein"/>
    <property type="match status" value="1"/>
</dbReference>
<keyword evidence="3 7" id="KW-0547">Nucleotide-binding</keyword>
<dbReference type="GO" id="GO:0007169">
    <property type="term" value="P:cell surface receptor protein tyrosine kinase signaling pathway"/>
    <property type="evidence" value="ECO:0007669"/>
    <property type="project" value="TreeGrafter"/>
</dbReference>
<proteinExistence type="predicted"/>
<keyword evidence="5 7" id="KW-0067">ATP-binding</keyword>
<evidence type="ECO:0000256" key="3">
    <source>
        <dbReference type="ARBA" id="ARBA00022741"/>
    </source>
</evidence>
<feature type="binding site" evidence="7">
    <location>
        <position position="495"/>
    </location>
    <ligand>
        <name>ATP</name>
        <dbReference type="ChEBI" id="CHEBI:30616"/>
    </ligand>
</feature>
<keyword evidence="8" id="KW-0812">Transmembrane</keyword>
<dbReference type="GO" id="GO:0043235">
    <property type="term" value="C:receptor complex"/>
    <property type="evidence" value="ECO:0007669"/>
    <property type="project" value="TreeGrafter"/>
</dbReference>
<dbReference type="InterPro" id="IPR050122">
    <property type="entry name" value="RTK"/>
</dbReference>
<dbReference type="GO" id="GO:0016477">
    <property type="term" value="P:cell migration"/>
    <property type="evidence" value="ECO:0007669"/>
    <property type="project" value="TreeGrafter"/>
</dbReference>